<feature type="transmembrane region" description="Helical" evidence="6">
    <location>
        <begin position="157"/>
        <end position="176"/>
    </location>
</feature>
<keyword evidence="2" id="KW-1003">Cell membrane</keyword>
<keyword evidence="9" id="KW-1185">Reference proteome</keyword>
<sequence length="313" mass="33253">MSTTANETAAEAAKDRIALWAIFSIPLIWGIGFPLTHNAVAQVDPGLYAFSRSLVATLALLPFALPYVAKANRRTVIGGLILGGFSALNIVSQSYALSHLSSASAAFCVTLSIVFIPFVMLALRHGLPSRIDIASVSIGLVGAYVFLGARLDSLNVGYAWGLTAAFAIAMNIGIIGKLTAHQGGVNRLALAFFQILFGTVALAYFPIRRPLEPLTHPQVWTAILFMGVMSTALAVVLQTRYQQRVGTARTSVIFNLDLVFASVFGLVNKEPLTIAQISGGVVLLLASSLESVLGVIRKLLGKRPRDEASVSNS</sequence>
<evidence type="ECO:0000256" key="6">
    <source>
        <dbReference type="SAM" id="Phobius"/>
    </source>
</evidence>
<evidence type="ECO:0000313" key="8">
    <source>
        <dbReference type="EMBL" id="VWB66865.1"/>
    </source>
</evidence>
<keyword evidence="3 6" id="KW-0812">Transmembrane</keyword>
<feature type="transmembrane region" description="Helical" evidence="6">
    <location>
        <begin position="249"/>
        <end position="267"/>
    </location>
</feature>
<dbReference type="PANTHER" id="PTHR42920">
    <property type="entry name" value="OS03G0707200 PROTEIN-RELATED"/>
    <property type="match status" value="1"/>
</dbReference>
<feature type="transmembrane region" description="Helical" evidence="6">
    <location>
        <begin position="47"/>
        <end position="69"/>
    </location>
</feature>
<feature type="transmembrane region" description="Helical" evidence="6">
    <location>
        <begin position="188"/>
        <end position="207"/>
    </location>
</feature>
<evidence type="ECO:0000256" key="3">
    <source>
        <dbReference type="ARBA" id="ARBA00022692"/>
    </source>
</evidence>
<evidence type="ECO:0000256" key="4">
    <source>
        <dbReference type="ARBA" id="ARBA00022989"/>
    </source>
</evidence>
<protein>
    <submittedName>
        <fullName evidence="8">Multidrug DMT transporter permease</fullName>
    </submittedName>
</protein>
<dbReference type="InterPro" id="IPR051258">
    <property type="entry name" value="Diverse_Substrate_Transporter"/>
</dbReference>
<evidence type="ECO:0000256" key="5">
    <source>
        <dbReference type="ARBA" id="ARBA00023136"/>
    </source>
</evidence>
<accession>A0A6J5DJF3</accession>
<feature type="domain" description="EamA" evidence="7">
    <location>
        <begin position="157"/>
        <end position="287"/>
    </location>
</feature>
<evidence type="ECO:0000256" key="2">
    <source>
        <dbReference type="ARBA" id="ARBA00022475"/>
    </source>
</evidence>
<evidence type="ECO:0000313" key="9">
    <source>
        <dbReference type="Proteomes" id="UP000494330"/>
    </source>
</evidence>
<feature type="transmembrane region" description="Helical" evidence="6">
    <location>
        <begin position="273"/>
        <end position="296"/>
    </location>
</feature>
<dbReference type="Proteomes" id="UP000494330">
    <property type="component" value="Unassembled WGS sequence"/>
</dbReference>
<feature type="transmembrane region" description="Helical" evidence="6">
    <location>
        <begin position="17"/>
        <end position="35"/>
    </location>
</feature>
<name>A0A6J5DJF3_9BURK</name>
<feature type="transmembrane region" description="Helical" evidence="6">
    <location>
        <begin position="102"/>
        <end position="121"/>
    </location>
</feature>
<dbReference type="PANTHER" id="PTHR42920:SF5">
    <property type="entry name" value="EAMA DOMAIN-CONTAINING PROTEIN"/>
    <property type="match status" value="1"/>
</dbReference>
<evidence type="ECO:0000259" key="7">
    <source>
        <dbReference type="Pfam" id="PF00892"/>
    </source>
</evidence>
<dbReference type="SUPFAM" id="SSF103481">
    <property type="entry name" value="Multidrug resistance efflux transporter EmrE"/>
    <property type="match status" value="2"/>
</dbReference>
<keyword evidence="4 6" id="KW-1133">Transmembrane helix</keyword>
<feature type="domain" description="EamA" evidence="7">
    <location>
        <begin position="18"/>
        <end position="146"/>
    </location>
</feature>
<keyword evidence="5 6" id="KW-0472">Membrane</keyword>
<gene>
    <name evidence="8" type="ORF">BPA30113_02992</name>
</gene>
<dbReference type="Pfam" id="PF00892">
    <property type="entry name" value="EamA"/>
    <property type="match status" value="2"/>
</dbReference>
<feature type="transmembrane region" description="Helical" evidence="6">
    <location>
        <begin position="76"/>
        <end position="96"/>
    </location>
</feature>
<evidence type="ECO:0000256" key="1">
    <source>
        <dbReference type="ARBA" id="ARBA00004651"/>
    </source>
</evidence>
<dbReference type="InterPro" id="IPR037185">
    <property type="entry name" value="EmrE-like"/>
</dbReference>
<dbReference type="EMBL" id="CABVQD010000008">
    <property type="protein sequence ID" value="VWB66865.1"/>
    <property type="molecule type" value="Genomic_DNA"/>
</dbReference>
<organism evidence="8 9">
    <name type="scientific">Burkholderia paludis</name>
    <dbReference type="NCBI Taxonomy" id="1506587"/>
    <lineage>
        <taxon>Bacteria</taxon>
        <taxon>Pseudomonadati</taxon>
        <taxon>Pseudomonadota</taxon>
        <taxon>Betaproteobacteria</taxon>
        <taxon>Burkholderiales</taxon>
        <taxon>Burkholderiaceae</taxon>
        <taxon>Burkholderia</taxon>
        <taxon>Burkholderia cepacia complex</taxon>
    </lineage>
</organism>
<dbReference type="InterPro" id="IPR000620">
    <property type="entry name" value="EamA_dom"/>
</dbReference>
<comment type="subcellular location">
    <subcellularLocation>
        <location evidence="1">Cell membrane</location>
        <topology evidence="1">Multi-pass membrane protein</topology>
    </subcellularLocation>
</comment>
<reference evidence="8 9" key="1">
    <citation type="submission" date="2019-09" db="EMBL/GenBank/DDBJ databases">
        <authorList>
            <person name="Depoorter E."/>
        </authorList>
    </citation>
    <scope>NUCLEOTIDE SEQUENCE [LARGE SCALE GENOMIC DNA]</scope>
    <source>
        <strain evidence="8">LMG 30113</strain>
    </source>
</reference>
<feature type="transmembrane region" description="Helical" evidence="6">
    <location>
        <begin position="219"/>
        <end position="237"/>
    </location>
</feature>
<feature type="transmembrane region" description="Helical" evidence="6">
    <location>
        <begin position="133"/>
        <end position="151"/>
    </location>
</feature>
<proteinExistence type="predicted"/>
<dbReference type="GO" id="GO:0005886">
    <property type="term" value="C:plasma membrane"/>
    <property type="evidence" value="ECO:0007669"/>
    <property type="project" value="UniProtKB-SubCell"/>
</dbReference>
<dbReference type="AlphaFoldDB" id="A0A6J5DJF3"/>